<name>A0ABX4Q436_9PSED</name>
<evidence type="ECO:0000313" key="1">
    <source>
        <dbReference type="EMBL" id="PKA71554.1"/>
    </source>
</evidence>
<dbReference type="Proteomes" id="UP000232455">
    <property type="component" value="Unassembled WGS sequence"/>
</dbReference>
<organism evidence="1 2">
    <name type="scientific">Pseudomonas baetica</name>
    <dbReference type="NCBI Taxonomy" id="674054"/>
    <lineage>
        <taxon>Bacteria</taxon>
        <taxon>Pseudomonadati</taxon>
        <taxon>Pseudomonadota</taxon>
        <taxon>Gammaproteobacteria</taxon>
        <taxon>Pseudomonadales</taxon>
        <taxon>Pseudomonadaceae</taxon>
        <taxon>Pseudomonas</taxon>
    </lineage>
</organism>
<comment type="caution">
    <text evidence="1">The sequence shown here is derived from an EMBL/GenBank/DDBJ whole genome shotgun (WGS) entry which is preliminary data.</text>
</comment>
<protein>
    <recommendedName>
        <fullName evidence="3">Phage tail protein</fullName>
    </recommendedName>
</protein>
<evidence type="ECO:0000313" key="2">
    <source>
        <dbReference type="Proteomes" id="UP000232455"/>
    </source>
</evidence>
<sequence>MRYYSPTTGSTYLKGVHAMIPDDAIPISEECYLSVIACRVDGKVRSHDAEGLPILIDPPAPSAEVLEGIERGWRDDQLVQTDNLVIRHRDELEDGSLTTLSAEQYAQLQAFRRALRNWPEGDEFPLVDHRPVVPPWLAAQPQ</sequence>
<accession>A0ABX4Q436</accession>
<evidence type="ECO:0008006" key="3">
    <source>
        <dbReference type="Google" id="ProtNLM"/>
    </source>
</evidence>
<gene>
    <name evidence="1" type="ORF">ATI02_4538</name>
</gene>
<dbReference type="EMBL" id="PHHE01000001">
    <property type="protein sequence ID" value="PKA71554.1"/>
    <property type="molecule type" value="Genomic_DNA"/>
</dbReference>
<proteinExistence type="predicted"/>
<reference evidence="1 2" key="1">
    <citation type="submission" date="2017-11" db="EMBL/GenBank/DDBJ databases">
        <title>Genome sequencing of a diverse group of Pseudomonas species.</title>
        <authorList>
            <person name="Loper J."/>
        </authorList>
    </citation>
    <scope>NUCLEOTIDE SEQUENCE [LARGE SCALE GENOMIC DNA]</scope>
    <source>
        <strain evidence="1 2">LMG 25716</strain>
    </source>
</reference>
<dbReference type="RefSeq" id="WP_100847408.1">
    <property type="nucleotide sequence ID" value="NZ_PHHE01000001.1"/>
</dbReference>
<keyword evidence="2" id="KW-1185">Reference proteome</keyword>